<keyword evidence="2 4" id="KW-0863">Zinc-finger</keyword>
<evidence type="ECO:0000256" key="4">
    <source>
        <dbReference type="PROSITE-ProRule" id="PRU00134"/>
    </source>
</evidence>
<dbReference type="InterPro" id="IPR053010">
    <property type="entry name" value="SET_SmydA-8"/>
</dbReference>
<dbReference type="SUPFAM" id="SSF144232">
    <property type="entry name" value="HIT/MYND zinc finger-like"/>
    <property type="match status" value="1"/>
</dbReference>
<name>A0AAV8Z6V2_9CUCU</name>
<evidence type="ECO:0000256" key="2">
    <source>
        <dbReference type="ARBA" id="ARBA00022771"/>
    </source>
</evidence>
<dbReference type="PANTHER" id="PTHR46455">
    <property type="entry name" value="SET AND MYND DOMAIN CONTAINING, ARTHROPOD-SPECIFIC, MEMBER 4, ISOFORM A"/>
    <property type="match status" value="1"/>
</dbReference>
<dbReference type="Gene3D" id="6.10.140.2220">
    <property type="match status" value="2"/>
</dbReference>
<dbReference type="Proteomes" id="UP001162156">
    <property type="component" value="Unassembled WGS sequence"/>
</dbReference>
<evidence type="ECO:0000313" key="7">
    <source>
        <dbReference type="Proteomes" id="UP001162156"/>
    </source>
</evidence>
<comment type="caution">
    <text evidence="6">The sequence shown here is derived from an EMBL/GenBank/DDBJ whole genome shotgun (WGS) entry which is preliminary data.</text>
</comment>
<dbReference type="PROSITE" id="PS01360">
    <property type="entry name" value="ZF_MYND_1"/>
    <property type="match status" value="1"/>
</dbReference>
<proteinExistence type="predicted"/>
<evidence type="ECO:0000256" key="1">
    <source>
        <dbReference type="ARBA" id="ARBA00022723"/>
    </source>
</evidence>
<dbReference type="PROSITE" id="PS50865">
    <property type="entry name" value="ZF_MYND_2"/>
    <property type="match status" value="1"/>
</dbReference>
<evidence type="ECO:0000256" key="3">
    <source>
        <dbReference type="ARBA" id="ARBA00022833"/>
    </source>
</evidence>
<dbReference type="InterPro" id="IPR046341">
    <property type="entry name" value="SET_dom_sf"/>
</dbReference>
<sequence length="158" mass="18113">MSEKSDDNKTSPCEVCQQPAARRCSACKLVSYCTAEHQKEHWNDHKNACKPFEVDHSKELGRFMKATRDLEPSDVIFTDTPIIFGPKPHRIEEGPFPCVGCCRLLQDQTCDRCLGCFWPVCNVNCEGLKIPTVHGFECNVLRLRAPSEAKPFHEYYRY</sequence>
<dbReference type="EMBL" id="JANEYF010001674">
    <property type="protein sequence ID" value="KAJ8959770.1"/>
    <property type="molecule type" value="Genomic_DNA"/>
</dbReference>
<dbReference type="AlphaFoldDB" id="A0AAV8Z6V2"/>
<evidence type="ECO:0000259" key="5">
    <source>
        <dbReference type="PROSITE" id="PS50865"/>
    </source>
</evidence>
<keyword evidence="1" id="KW-0479">Metal-binding</keyword>
<gene>
    <name evidence="6" type="ORF">NQ314_006200</name>
</gene>
<dbReference type="GO" id="GO:0008270">
    <property type="term" value="F:zinc ion binding"/>
    <property type="evidence" value="ECO:0007669"/>
    <property type="project" value="UniProtKB-KW"/>
</dbReference>
<dbReference type="Pfam" id="PF01753">
    <property type="entry name" value="zf-MYND"/>
    <property type="match status" value="1"/>
</dbReference>
<dbReference type="PANTHER" id="PTHR46455:SF2">
    <property type="entry name" value="AT24727P"/>
    <property type="match status" value="1"/>
</dbReference>
<reference evidence="6" key="1">
    <citation type="journal article" date="2023" name="Insect Mol. Biol.">
        <title>Genome sequencing provides insights into the evolution of gene families encoding plant cell wall-degrading enzymes in longhorned beetles.</title>
        <authorList>
            <person name="Shin N.R."/>
            <person name="Okamura Y."/>
            <person name="Kirsch R."/>
            <person name="Pauchet Y."/>
        </authorList>
    </citation>
    <scope>NUCLEOTIDE SEQUENCE</scope>
    <source>
        <strain evidence="6">RBIC_L_NR</strain>
    </source>
</reference>
<dbReference type="InterPro" id="IPR002893">
    <property type="entry name" value="Znf_MYND"/>
</dbReference>
<evidence type="ECO:0000313" key="6">
    <source>
        <dbReference type="EMBL" id="KAJ8959770.1"/>
    </source>
</evidence>
<keyword evidence="3" id="KW-0862">Zinc</keyword>
<accession>A0AAV8Z6V2</accession>
<protein>
    <recommendedName>
        <fullName evidence="5">MYND-type domain-containing protein</fullName>
    </recommendedName>
</protein>
<feature type="domain" description="MYND-type" evidence="5">
    <location>
        <begin position="13"/>
        <end position="49"/>
    </location>
</feature>
<organism evidence="6 7">
    <name type="scientific">Rhamnusium bicolor</name>
    <dbReference type="NCBI Taxonomy" id="1586634"/>
    <lineage>
        <taxon>Eukaryota</taxon>
        <taxon>Metazoa</taxon>
        <taxon>Ecdysozoa</taxon>
        <taxon>Arthropoda</taxon>
        <taxon>Hexapoda</taxon>
        <taxon>Insecta</taxon>
        <taxon>Pterygota</taxon>
        <taxon>Neoptera</taxon>
        <taxon>Endopterygota</taxon>
        <taxon>Coleoptera</taxon>
        <taxon>Polyphaga</taxon>
        <taxon>Cucujiformia</taxon>
        <taxon>Chrysomeloidea</taxon>
        <taxon>Cerambycidae</taxon>
        <taxon>Lepturinae</taxon>
        <taxon>Rhagiini</taxon>
        <taxon>Rhamnusium</taxon>
    </lineage>
</organism>
<dbReference type="Gene3D" id="2.170.270.10">
    <property type="entry name" value="SET domain"/>
    <property type="match status" value="1"/>
</dbReference>
<keyword evidence="7" id="KW-1185">Reference proteome</keyword>